<dbReference type="CDD" id="cd00093">
    <property type="entry name" value="HTH_XRE"/>
    <property type="match status" value="1"/>
</dbReference>
<accession>A0A9D2A9F2</accession>
<dbReference type="PROSITE" id="PS50943">
    <property type="entry name" value="HTH_CROC1"/>
    <property type="match status" value="1"/>
</dbReference>
<keyword evidence="1" id="KW-0238">DNA-binding</keyword>
<dbReference type="SUPFAM" id="SSF47413">
    <property type="entry name" value="lambda repressor-like DNA-binding domains"/>
    <property type="match status" value="1"/>
</dbReference>
<dbReference type="AlphaFoldDB" id="A0A9D2A9F2"/>
<reference evidence="3" key="2">
    <citation type="submission" date="2021-04" db="EMBL/GenBank/DDBJ databases">
        <authorList>
            <person name="Gilroy R."/>
        </authorList>
    </citation>
    <scope>NUCLEOTIDE SEQUENCE</scope>
    <source>
        <strain evidence="3">6627</strain>
    </source>
</reference>
<dbReference type="InterPro" id="IPR010982">
    <property type="entry name" value="Lambda_DNA-bd_dom_sf"/>
</dbReference>
<dbReference type="Proteomes" id="UP000823963">
    <property type="component" value="Unassembled WGS sequence"/>
</dbReference>
<gene>
    <name evidence="3" type="ORF">H9861_01215</name>
</gene>
<dbReference type="InterPro" id="IPR001387">
    <property type="entry name" value="Cro/C1-type_HTH"/>
</dbReference>
<comment type="caution">
    <text evidence="3">The sequence shown here is derived from an EMBL/GenBank/DDBJ whole genome shotgun (WGS) entry which is preliminary data.</text>
</comment>
<dbReference type="Pfam" id="PF01381">
    <property type="entry name" value="HTH_3"/>
    <property type="match status" value="1"/>
</dbReference>
<dbReference type="Gene3D" id="1.10.260.40">
    <property type="entry name" value="lambda repressor-like DNA-binding domains"/>
    <property type="match status" value="1"/>
</dbReference>
<evidence type="ECO:0000313" key="4">
    <source>
        <dbReference type="Proteomes" id="UP000823963"/>
    </source>
</evidence>
<dbReference type="SMART" id="SM00530">
    <property type="entry name" value="HTH_XRE"/>
    <property type="match status" value="1"/>
</dbReference>
<dbReference type="PANTHER" id="PTHR46558:SF11">
    <property type="entry name" value="HTH-TYPE TRANSCRIPTIONAL REGULATOR XRE"/>
    <property type="match status" value="1"/>
</dbReference>
<name>A0A9D2A9F2_9LACO</name>
<feature type="domain" description="HTH cro/C1-type" evidence="2">
    <location>
        <begin position="7"/>
        <end position="59"/>
    </location>
</feature>
<protein>
    <submittedName>
        <fullName evidence="3">Helix-turn-helix domain-containing protein</fullName>
    </submittedName>
</protein>
<evidence type="ECO:0000259" key="2">
    <source>
        <dbReference type="PROSITE" id="PS50943"/>
    </source>
</evidence>
<dbReference type="PANTHER" id="PTHR46558">
    <property type="entry name" value="TRACRIPTIONAL REGULATORY PROTEIN-RELATED-RELATED"/>
    <property type="match status" value="1"/>
</dbReference>
<evidence type="ECO:0000256" key="1">
    <source>
        <dbReference type="ARBA" id="ARBA00023125"/>
    </source>
</evidence>
<proteinExistence type="predicted"/>
<dbReference type="EMBL" id="DXFP01000009">
    <property type="protein sequence ID" value="HIX01361.1"/>
    <property type="molecule type" value="Genomic_DNA"/>
</dbReference>
<reference evidence="3" key="1">
    <citation type="journal article" date="2021" name="PeerJ">
        <title>Extensive microbial diversity within the chicken gut microbiome revealed by metagenomics and culture.</title>
        <authorList>
            <person name="Gilroy R."/>
            <person name="Ravi A."/>
            <person name="Getino M."/>
            <person name="Pursley I."/>
            <person name="Horton D.L."/>
            <person name="Alikhan N.F."/>
            <person name="Baker D."/>
            <person name="Gharbi K."/>
            <person name="Hall N."/>
            <person name="Watson M."/>
            <person name="Adriaenssens E.M."/>
            <person name="Foster-Nyarko E."/>
            <person name="Jarju S."/>
            <person name="Secka A."/>
            <person name="Antonio M."/>
            <person name="Oren A."/>
            <person name="Chaudhuri R.R."/>
            <person name="La Ragione R."/>
            <person name="Hildebrand F."/>
            <person name="Pallen M.J."/>
        </authorList>
    </citation>
    <scope>NUCLEOTIDE SEQUENCE</scope>
    <source>
        <strain evidence="3">6627</strain>
    </source>
</reference>
<organism evidence="3 4">
    <name type="scientific">Candidatus Ligilactobacillus excrementigallinarum</name>
    <dbReference type="NCBI Taxonomy" id="2838641"/>
    <lineage>
        <taxon>Bacteria</taxon>
        <taxon>Bacillati</taxon>
        <taxon>Bacillota</taxon>
        <taxon>Bacilli</taxon>
        <taxon>Lactobacillales</taxon>
        <taxon>Lactobacillaceae</taxon>
        <taxon>Ligilactobacillus</taxon>
    </lineage>
</organism>
<evidence type="ECO:0000313" key="3">
    <source>
        <dbReference type="EMBL" id="HIX01361.1"/>
    </source>
</evidence>
<dbReference type="GO" id="GO:0003677">
    <property type="term" value="F:DNA binding"/>
    <property type="evidence" value="ECO:0007669"/>
    <property type="project" value="UniProtKB-KW"/>
</dbReference>
<sequence>MNIYLKIKELANEHHISISELERTLNLSNGTISKWGKSMPNTKYLIPIANYFNVSTDYLLGRTDNRNVDKTSVDIEDALNSAMSFDGKPLSEHDKNIMRNLLKAYLKNKD</sequence>